<name>A0AAE7XPU3_9CAUD</name>
<sequence>MELYPTQSLSASANICLGLLYDTDAPANGEKSLHSAINDAIAMRLFARTTMSTNPARWSYQPYDISSFNTSRFLPAWIEMDGVANGYGSAFTIKRRIIPKIKLPAVEPRFVATLNQYLEAVAACLLAHRMTTSTDFFLSNVANNLSPQYNLTDEGWYLCAEYDFGAEIELGALVGYSMGAAVAGQMVMGTQQTYVQAFVNGAWTDVIHTYDNLRTTTNNTAVTYELPTKVKAQKFRLVNKTVAWPWSTTGHYPFGLQFYATYTDQKPRTLGKYKHMTVLHLQAAAAYSPTATWYFNWPAAVTTVQSRYCAMMHLTITDDIKQAANFDINMLDTTYNTSFGAVPVPSFRVQLASIIGRGV</sequence>
<accession>A0AAE7XPU3</accession>
<keyword evidence="2" id="KW-1185">Reference proteome</keyword>
<dbReference type="Proteomes" id="UP000827974">
    <property type="component" value="Segment"/>
</dbReference>
<organism evidence="1 2">
    <name type="scientific">Erwinia phage pEa_SNUABM_2</name>
    <dbReference type="NCBI Taxonomy" id="2869547"/>
    <lineage>
        <taxon>Viruses</taxon>
        <taxon>Duplodnaviria</taxon>
        <taxon>Heunggongvirae</taxon>
        <taxon>Uroviricota</taxon>
        <taxon>Caudoviricetes</taxon>
        <taxon>Alexandravirus</taxon>
        <taxon>Alexandravirus SNUABM2</taxon>
    </lineage>
</organism>
<proteinExistence type="predicted"/>
<reference evidence="1 2" key="1">
    <citation type="submission" date="2021-06" db="EMBL/GenBank/DDBJ databases">
        <title>Complete genome sequence of Erwinia phage pEa_SNUABM_2.</title>
        <authorList>
            <person name="Kim S.G."/>
            <person name="Park S.C."/>
        </authorList>
    </citation>
    <scope>NUCLEOTIDE SEQUENCE [LARGE SCALE GENOMIC DNA]</scope>
</reference>
<dbReference type="EMBL" id="MZ443786">
    <property type="protein sequence ID" value="QZE59326.1"/>
    <property type="molecule type" value="Genomic_DNA"/>
</dbReference>
<evidence type="ECO:0000313" key="2">
    <source>
        <dbReference type="Proteomes" id="UP000827974"/>
    </source>
</evidence>
<protein>
    <submittedName>
        <fullName evidence="1">Uncharacterized protein</fullName>
    </submittedName>
</protein>
<gene>
    <name evidence="1" type="ORF">pEaSNUABM2_00082</name>
</gene>
<evidence type="ECO:0000313" key="1">
    <source>
        <dbReference type="EMBL" id="QZE59326.1"/>
    </source>
</evidence>